<dbReference type="Pfam" id="PF13459">
    <property type="entry name" value="Fer4_15"/>
    <property type="match status" value="1"/>
</dbReference>
<name>A0A5C9A923_9GAMM</name>
<accession>A0A5C9A923</accession>
<dbReference type="GO" id="GO:0051536">
    <property type="term" value="F:iron-sulfur cluster binding"/>
    <property type="evidence" value="ECO:0007669"/>
    <property type="project" value="UniProtKB-KW"/>
</dbReference>
<dbReference type="Proteomes" id="UP000321039">
    <property type="component" value="Unassembled WGS sequence"/>
</dbReference>
<dbReference type="PROSITE" id="PS51379">
    <property type="entry name" value="4FE4S_FER_2"/>
    <property type="match status" value="1"/>
</dbReference>
<evidence type="ECO:0000256" key="4">
    <source>
        <dbReference type="ARBA" id="ARBA00023004"/>
    </source>
</evidence>
<evidence type="ECO:0000259" key="6">
    <source>
        <dbReference type="PROSITE" id="PS51379"/>
    </source>
</evidence>
<evidence type="ECO:0000256" key="1">
    <source>
        <dbReference type="ARBA" id="ARBA00022448"/>
    </source>
</evidence>
<dbReference type="SUPFAM" id="SSF54862">
    <property type="entry name" value="4Fe-4S ferredoxins"/>
    <property type="match status" value="1"/>
</dbReference>
<keyword evidence="8" id="KW-1185">Reference proteome</keyword>
<dbReference type="EMBL" id="VRZA01000001">
    <property type="protein sequence ID" value="TXS96140.1"/>
    <property type="molecule type" value="Genomic_DNA"/>
</dbReference>
<reference evidence="7 8" key="1">
    <citation type="submission" date="2019-08" db="EMBL/GenBank/DDBJ databases">
        <title>Parahaliea maris sp. nov., isolated from the surface seawater.</title>
        <authorList>
            <person name="Liu Y."/>
        </authorList>
    </citation>
    <scope>NUCLEOTIDE SEQUENCE [LARGE SCALE GENOMIC DNA]</scope>
    <source>
        <strain evidence="7 8">HSLHS9</strain>
    </source>
</reference>
<dbReference type="AlphaFoldDB" id="A0A5C9A923"/>
<gene>
    <name evidence="7" type="ORF">FV139_01150</name>
</gene>
<sequence>MANYKVEVDLMLCQGHGVCTEECPEVFEVVDMDSGYPKVRVKNEFPGEELRSKVQDAVDYCPNQTIKLVEID</sequence>
<keyword evidence="4" id="KW-0408">Iron</keyword>
<comment type="caution">
    <text evidence="7">The sequence shown here is derived from an EMBL/GenBank/DDBJ whole genome shotgun (WGS) entry which is preliminary data.</text>
</comment>
<evidence type="ECO:0000256" key="3">
    <source>
        <dbReference type="ARBA" id="ARBA00022982"/>
    </source>
</evidence>
<protein>
    <submittedName>
        <fullName evidence="7">Ferredoxin</fullName>
    </submittedName>
</protein>
<keyword evidence="2" id="KW-0479">Metal-binding</keyword>
<feature type="domain" description="4Fe-4S ferredoxin-type" evidence="6">
    <location>
        <begin position="4"/>
        <end position="35"/>
    </location>
</feature>
<organism evidence="7 8">
    <name type="scientific">Parahaliea maris</name>
    <dbReference type="NCBI Taxonomy" id="2716870"/>
    <lineage>
        <taxon>Bacteria</taxon>
        <taxon>Pseudomonadati</taxon>
        <taxon>Pseudomonadota</taxon>
        <taxon>Gammaproteobacteria</taxon>
        <taxon>Cellvibrionales</taxon>
        <taxon>Halieaceae</taxon>
        <taxon>Parahaliea</taxon>
    </lineage>
</organism>
<keyword evidence="1" id="KW-0813">Transport</keyword>
<dbReference type="RefSeq" id="WP_148066410.1">
    <property type="nucleotide sequence ID" value="NZ_VRZA01000001.1"/>
</dbReference>
<keyword evidence="3" id="KW-0249">Electron transport</keyword>
<evidence type="ECO:0000256" key="5">
    <source>
        <dbReference type="ARBA" id="ARBA00023014"/>
    </source>
</evidence>
<evidence type="ECO:0000256" key="2">
    <source>
        <dbReference type="ARBA" id="ARBA00022723"/>
    </source>
</evidence>
<dbReference type="Gene3D" id="3.30.70.20">
    <property type="match status" value="1"/>
</dbReference>
<dbReference type="GO" id="GO:0046872">
    <property type="term" value="F:metal ion binding"/>
    <property type="evidence" value="ECO:0007669"/>
    <property type="project" value="UniProtKB-KW"/>
</dbReference>
<keyword evidence="5" id="KW-0411">Iron-sulfur</keyword>
<dbReference type="InterPro" id="IPR051269">
    <property type="entry name" value="Fe-S_cluster_ET"/>
</dbReference>
<evidence type="ECO:0000313" key="8">
    <source>
        <dbReference type="Proteomes" id="UP000321039"/>
    </source>
</evidence>
<proteinExistence type="predicted"/>
<dbReference type="PANTHER" id="PTHR36923:SF3">
    <property type="entry name" value="FERREDOXIN"/>
    <property type="match status" value="1"/>
</dbReference>
<evidence type="ECO:0000313" key="7">
    <source>
        <dbReference type="EMBL" id="TXS96140.1"/>
    </source>
</evidence>
<dbReference type="PANTHER" id="PTHR36923">
    <property type="entry name" value="FERREDOXIN"/>
    <property type="match status" value="1"/>
</dbReference>
<dbReference type="InterPro" id="IPR017896">
    <property type="entry name" value="4Fe4S_Fe-S-bd"/>
</dbReference>